<keyword evidence="1" id="KW-0812">Transmembrane</keyword>
<gene>
    <name evidence="3" type="ORF">Enr8_17470</name>
</gene>
<dbReference type="InterPro" id="IPR012902">
    <property type="entry name" value="N_methyl_site"/>
</dbReference>
<dbReference type="PROSITE" id="PS00409">
    <property type="entry name" value="PROKAR_NTER_METHYL"/>
    <property type="match status" value="1"/>
</dbReference>
<keyword evidence="1" id="KW-1133">Transmembrane helix</keyword>
<dbReference type="NCBIfam" id="TIGR02532">
    <property type="entry name" value="IV_pilin_GFxxxE"/>
    <property type="match status" value="1"/>
</dbReference>
<sequence length="346" mass="36805">MQAHLCRKNRGFTLVELLVVIAIIGVLIALLLPAVQQAREAARRMQCSNQLKQLGLALHNHHDTFGAFPPRGVANTNEPNGYAERVGGMIFLLPFLEQNALADQIKNHGLMAPPPPWADFAPWKVRLDALLCPSDPGVSHAAVGGVTTAPCNYRFSIGDSFTSLTSRDRRLRGMFNYGNEARTSFRDVIDGTSNTVMMAERSVGTTGKLVKQGHAPSISFATDPSACLAAVSTTNRNEYASSGSNRGSQRWNDGFAAFNAFSTVLPPNGPSCWTGTNENTVESLTSATSYHPGGVNVVLADASVRFIPETIDTGSTTSAPLTTGESPYGVWGALGTIGGGESKQLP</sequence>
<keyword evidence="1" id="KW-0472">Membrane</keyword>
<name>A0A5C5V8Q6_9BACT</name>
<evidence type="ECO:0000313" key="3">
    <source>
        <dbReference type="EMBL" id="TWT34353.1"/>
    </source>
</evidence>
<dbReference type="PANTHER" id="PTHR30093:SF2">
    <property type="entry name" value="TYPE II SECRETION SYSTEM PROTEIN H"/>
    <property type="match status" value="1"/>
</dbReference>
<dbReference type="Proteomes" id="UP000318878">
    <property type="component" value="Unassembled WGS sequence"/>
</dbReference>
<organism evidence="3 4">
    <name type="scientific">Blastopirellula retiformator</name>
    <dbReference type="NCBI Taxonomy" id="2527970"/>
    <lineage>
        <taxon>Bacteria</taxon>
        <taxon>Pseudomonadati</taxon>
        <taxon>Planctomycetota</taxon>
        <taxon>Planctomycetia</taxon>
        <taxon>Pirellulales</taxon>
        <taxon>Pirellulaceae</taxon>
        <taxon>Blastopirellula</taxon>
    </lineage>
</organism>
<dbReference type="Gene3D" id="3.30.700.10">
    <property type="entry name" value="Glycoprotein, Type 4 Pilin"/>
    <property type="match status" value="1"/>
</dbReference>
<dbReference type="PANTHER" id="PTHR30093">
    <property type="entry name" value="GENERAL SECRETION PATHWAY PROTEIN G"/>
    <property type="match status" value="1"/>
</dbReference>
<reference evidence="3 4" key="1">
    <citation type="submission" date="2019-02" db="EMBL/GenBank/DDBJ databases">
        <title>Deep-cultivation of Planctomycetes and their phenomic and genomic characterization uncovers novel biology.</title>
        <authorList>
            <person name="Wiegand S."/>
            <person name="Jogler M."/>
            <person name="Boedeker C."/>
            <person name="Pinto D."/>
            <person name="Vollmers J."/>
            <person name="Rivas-Marin E."/>
            <person name="Kohn T."/>
            <person name="Peeters S.H."/>
            <person name="Heuer A."/>
            <person name="Rast P."/>
            <person name="Oberbeckmann S."/>
            <person name="Bunk B."/>
            <person name="Jeske O."/>
            <person name="Meyerdierks A."/>
            <person name="Storesund J.E."/>
            <person name="Kallscheuer N."/>
            <person name="Luecker S."/>
            <person name="Lage O.M."/>
            <person name="Pohl T."/>
            <person name="Merkel B.J."/>
            <person name="Hornburger P."/>
            <person name="Mueller R.-W."/>
            <person name="Bruemmer F."/>
            <person name="Labrenz M."/>
            <person name="Spormann A.M."/>
            <person name="Op Den Camp H."/>
            <person name="Overmann J."/>
            <person name="Amann R."/>
            <person name="Jetten M.S.M."/>
            <person name="Mascher T."/>
            <person name="Medema M.H."/>
            <person name="Devos D.P."/>
            <person name="Kaster A.-K."/>
            <person name="Ovreas L."/>
            <person name="Rohde M."/>
            <person name="Galperin M.Y."/>
            <person name="Jogler C."/>
        </authorList>
    </citation>
    <scope>NUCLEOTIDE SEQUENCE [LARGE SCALE GENOMIC DNA]</scope>
    <source>
        <strain evidence="3 4">Enr8</strain>
    </source>
</reference>
<dbReference type="InterPro" id="IPR011453">
    <property type="entry name" value="DUF1559"/>
</dbReference>
<proteinExistence type="predicted"/>
<dbReference type="Pfam" id="PF07596">
    <property type="entry name" value="SBP_bac_10"/>
    <property type="match status" value="1"/>
</dbReference>
<accession>A0A5C5V8Q6</accession>
<dbReference type="Pfam" id="PF07963">
    <property type="entry name" value="N_methyl"/>
    <property type="match status" value="1"/>
</dbReference>
<dbReference type="InterPro" id="IPR045584">
    <property type="entry name" value="Pilin-like"/>
</dbReference>
<dbReference type="NCBIfam" id="TIGR04294">
    <property type="entry name" value="pre_pil_HX9DG"/>
    <property type="match status" value="1"/>
</dbReference>
<protein>
    <submittedName>
        <fullName evidence="3">Putative major pilin subunit</fullName>
    </submittedName>
</protein>
<dbReference type="EMBL" id="SJPF01000002">
    <property type="protein sequence ID" value="TWT34353.1"/>
    <property type="molecule type" value="Genomic_DNA"/>
</dbReference>
<evidence type="ECO:0000313" key="4">
    <source>
        <dbReference type="Proteomes" id="UP000318878"/>
    </source>
</evidence>
<feature type="transmembrane region" description="Helical" evidence="1">
    <location>
        <begin position="12"/>
        <end position="35"/>
    </location>
</feature>
<dbReference type="SUPFAM" id="SSF54523">
    <property type="entry name" value="Pili subunits"/>
    <property type="match status" value="1"/>
</dbReference>
<feature type="domain" description="DUF1559" evidence="2">
    <location>
        <begin position="36"/>
        <end position="313"/>
    </location>
</feature>
<evidence type="ECO:0000256" key="1">
    <source>
        <dbReference type="SAM" id="Phobius"/>
    </source>
</evidence>
<dbReference type="RefSeq" id="WP_146430531.1">
    <property type="nucleotide sequence ID" value="NZ_SJPF01000002.1"/>
</dbReference>
<dbReference type="InterPro" id="IPR027558">
    <property type="entry name" value="Pre_pil_HX9DG_C"/>
</dbReference>
<dbReference type="AlphaFoldDB" id="A0A5C5V8Q6"/>
<comment type="caution">
    <text evidence="3">The sequence shown here is derived from an EMBL/GenBank/DDBJ whole genome shotgun (WGS) entry which is preliminary data.</text>
</comment>
<dbReference type="OrthoDB" id="241541at2"/>
<keyword evidence="4" id="KW-1185">Reference proteome</keyword>
<evidence type="ECO:0000259" key="2">
    <source>
        <dbReference type="Pfam" id="PF07596"/>
    </source>
</evidence>